<gene>
    <name evidence="2" type="ORF">ET418_16130</name>
</gene>
<dbReference type="AlphaFoldDB" id="A0A5A9X5B7"/>
<dbReference type="OrthoDB" id="5396341at2"/>
<dbReference type="Proteomes" id="UP000324298">
    <property type="component" value="Unassembled WGS sequence"/>
</dbReference>
<accession>A0A5A9X5B7</accession>
<dbReference type="Pfam" id="PF01243">
    <property type="entry name" value="PNPOx_N"/>
    <property type="match status" value="1"/>
</dbReference>
<evidence type="ECO:0000259" key="1">
    <source>
        <dbReference type="Pfam" id="PF01243"/>
    </source>
</evidence>
<proteinExistence type="predicted"/>
<dbReference type="InterPro" id="IPR011576">
    <property type="entry name" value="Pyridox_Oxase_N"/>
</dbReference>
<evidence type="ECO:0000313" key="3">
    <source>
        <dbReference type="Proteomes" id="UP000324298"/>
    </source>
</evidence>
<dbReference type="EMBL" id="SRSD01000011">
    <property type="protein sequence ID" value="KAA0888267.1"/>
    <property type="molecule type" value="Genomic_DNA"/>
</dbReference>
<sequence length="140" mass="15246">MISETMRQYIESTPVVYVASADTKGHPHVAAGNHLTVSDGSFLVFENWFCPVTLHNITRNTHVAVVVAVPGSKTGYQLIGRVVKPHDDMVEGDSAGPVPLDVTPALTRFMVRVEKIMEFSTGIHFDIPINPGYSLPECLG</sequence>
<keyword evidence="3" id="KW-1185">Reference proteome</keyword>
<name>A0A5A9X5B7_9BACT</name>
<organism evidence="2 3">
    <name type="scientific">Oryzomonas rubra</name>
    <dbReference type="NCBI Taxonomy" id="2509454"/>
    <lineage>
        <taxon>Bacteria</taxon>
        <taxon>Pseudomonadati</taxon>
        <taxon>Thermodesulfobacteriota</taxon>
        <taxon>Desulfuromonadia</taxon>
        <taxon>Geobacterales</taxon>
        <taxon>Geobacteraceae</taxon>
        <taxon>Oryzomonas</taxon>
    </lineage>
</organism>
<dbReference type="SUPFAM" id="SSF50475">
    <property type="entry name" value="FMN-binding split barrel"/>
    <property type="match status" value="1"/>
</dbReference>
<evidence type="ECO:0000313" key="2">
    <source>
        <dbReference type="EMBL" id="KAA0888267.1"/>
    </source>
</evidence>
<dbReference type="RefSeq" id="WP_149309345.1">
    <property type="nucleotide sequence ID" value="NZ_SRSD01000011.1"/>
</dbReference>
<feature type="domain" description="Pyridoxamine 5'-phosphate oxidase N-terminal" evidence="1">
    <location>
        <begin position="3"/>
        <end position="85"/>
    </location>
</feature>
<dbReference type="InterPro" id="IPR012349">
    <property type="entry name" value="Split_barrel_FMN-bd"/>
</dbReference>
<dbReference type="Gene3D" id="2.30.110.10">
    <property type="entry name" value="Electron Transport, Fmn-binding Protein, Chain A"/>
    <property type="match status" value="1"/>
</dbReference>
<protein>
    <submittedName>
        <fullName evidence="2">Pyridoxamine 5'-phosphate oxidase family protein</fullName>
    </submittedName>
</protein>
<reference evidence="2 3" key="1">
    <citation type="submission" date="2019-04" db="EMBL/GenBank/DDBJ databases">
        <title>Geobacter ruber sp. nov., ferric-reducing bacteria isolated from paddy soil.</title>
        <authorList>
            <person name="Xu Z."/>
            <person name="Masuda Y."/>
            <person name="Itoh H."/>
            <person name="Senoo K."/>
        </authorList>
    </citation>
    <scope>NUCLEOTIDE SEQUENCE [LARGE SCALE GENOMIC DNA]</scope>
    <source>
        <strain evidence="2 3">Red88</strain>
    </source>
</reference>
<comment type="caution">
    <text evidence="2">The sequence shown here is derived from an EMBL/GenBank/DDBJ whole genome shotgun (WGS) entry which is preliminary data.</text>
</comment>